<dbReference type="InterPro" id="IPR031883">
    <property type="entry name" value="DUF4763"/>
</dbReference>
<reference evidence="1" key="1">
    <citation type="journal article" date="1997" name="Nucleic Acids Res.">
        <title>tRNAscan-SE: a program for improved detection of transfer RNA genes in genomic sequence.</title>
        <authorList>
            <person name="Lowe T.M."/>
            <person name="Eddy S.R."/>
        </authorList>
    </citation>
    <scope>NUCLEOTIDE SEQUENCE [LARGE SCALE GENOMIC DNA]</scope>
</reference>
<proteinExistence type="predicted"/>
<evidence type="ECO:0000313" key="2">
    <source>
        <dbReference type="RefSeq" id="XP_017868220.1"/>
    </source>
</evidence>
<dbReference type="RefSeq" id="XP_017868220.1">
    <property type="nucleotide sequence ID" value="XM_018012731.1"/>
</dbReference>
<keyword evidence="1" id="KW-1185">Reference proteome</keyword>
<dbReference type="Proteomes" id="UP000694904">
    <property type="component" value="Chromosome 5"/>
</dbReference>
<gene>
    <name evidence="2" type="primary">LOC108617076</name>
</gene>
<dbReference type="GeneID" id="108617076"/>
<organism evidence="1 2">
    <name type="scientific">Drosophila arizonae</name>
    <name type="common">Fruit fly</name>
    <dbReference type="NCBI Taxonomy" id="7263"/>
    <lineage>
        <taxon>Eukaryota</taxon>
        <taxon>Metazoa</taxon>
        <taxon>Ecdysozoa</taxon>
        <taxon>Arthropoda</taxon>
        <taxon>Hexapoda</taxon>
        <taxon>Insecta</taxon>
        <taxon>Pterygota</taxon>
        <taxon>Neoptera</taxon>
        <taxon>Endopterygota</taxon>
        <taxon>Diptera</taxon>
        <taxon>Brachycera</taxon>
        <taxon>Muscomorpha</taxon>
        <taxon>Ephydroidea</taxon>
        <taxon>Drosophilidae</taxon>
        <taxon>Drosophila</taxon>
    </lineage>
</organism>
<name>A0ABM1PLY4_DROAR</name>
<protein>
    <submittedName>
        <fullName evidence="2">Uncharacterized protein LOC108617076</fullName>
    </submittedName>
</protein>
<reference evidence="1" key="2">
    <citation type="journal article" date="2016" name="G3 (Bethesda)">
        <title>Genome Evolution in Three Species of Cactophilic Drosophila.</title>
        <authorList>
            <person name="Sanchez-Flores A."/>
            <person name="Penazola F."/>
            <person name="Carpinteyro-Ponce J."/>
            <person name="Nazario-Yepiz N."/>
            <person name="Abreu-Goodger C."/>
            <person name="Machado C.A."/>
            <person name="Markow T.A."/>
        </authorList>
    </citation>
    <scope>NUCLEOTIDE SEQUENCE [LARGE SCALE GENOMIC DNA]</scope>
</reference>
<evidence type="ECO:0000313" key="1">
    <source>
        <dbReference type="Proteomes" id="UP000694904"/>
    </source>
</evidence>
<sequence>MNKIVSYWYKGDACQAAGVISPEESEILSSSDFDDETVSAEEPDLNLPYQQLEAIKRRLKEMRAKLIYTPPDPCEQEDDGVSAGEQAGFLNQKQIQLQQLRRSNCLLRCQLQSRVQHLHRARKELLLVENMRCQLNKMLEKMVTEMNILEEFKVSVQHHFGLCIERNEQIKMSKIDCHDFSELVHDKTIRRLGHMRPLVPLRCHLQVRYNLNVELILLRIFLQSLFGNITEDWKLFNRILKKSCRKKQKRSNEKESNKLLALGN</sequence>
<reference evidence="2" key="3">
    <citation type="submission" date="2025-08" db="UniProtKB">
        <authorList>
            <consortium name="RefSeq"/>
        </authorList>
    </citation>
    <scope>IDENTIFICATION</scope>
    <source>
        <tissue evidence="2">Whole organism</tissue>
    </source>
</reference>
<dbReference type="Pfam" id="PF15960">
    <property type="entry name" value="DUF4763"/>
    <property type="match status" value="1"/>
</dbReference>
<accession>A0ABM1PLY4</accession>